<evidence type="ECO:0000256" key="1">
    <source>
        <dbReference type="SAM" id="MobiDB-lite"/>
    </source>
</evidence>
<gene>
    <name evidence="2" type="ORF">A2209_01595</name>
</gene>
<proteinExistence type="predicted"/>
<dbReference type="EMBL" id="MGBG01000007">
    <property type="protein sequence ID" value="OGK66426.1"/>
    <property type="molecule type" value="Genomic_DNA"/>
</dbReference>
<feature type="region of interest" description="Disordered" evidence="1">
    <location>
        <begin position="47"/>
        <end position="66"/>
    </location>
</feature>
<evidence type="ECO:0000313" key="2">
    <source>
        <dbReference type="EMBL" id="OGK66426.1"/>
    </source>
</evidence>
<comment type="caution">
    <text evidence="2">The sequence shown here is derived from an EMBL/GenBank/DDBJ whole genome shotgun (WGS) entry which is preliminary data.</text>
</comment>
<name>A0A1F7KF00_9BACT</name>
<dbReference type="Proteomes" id="UP000178450">
    <property type="component" value="Unassembled WGS sequence"/>
</dbReference>
<dbReference type="AlphaFoldDB" id="A0A1F7KF00"/>
<organism evidence="2 3">
    <name type="scientific">Candidatus Roizmanbacteria bacterium RIFOXYA1_FULL_41_12</name>
    <dbReference type="NCBI Taxonomy" id="1802082"/>
    <lineage>
        <taxon>Bacteria</taxon>
        <taxon>Candidatus Roizmaniibacteriota</taxon>
    </lineage>
</organism>
<protein>
    <submittedName>
        <fullName evidence="2">Uncharacterized protein</fullName>
    </submittedName>
</protein>
<sequence>MSDWNDREGWTAQTREGEVFHQKSRLSLANLAESLAQGISGMLHLFGGNSEDNHGETDSEHQVISR</sequence>
<feature type="compositionally biased region" description="Basic and acidic residues" evidence="1">
    <location>
        <begin position="51"/>
        <end position="66"/>
    </location>
</feature>
<evidence type="ECO:0000313" key="3">
    <source>
        <dbReference type="Proteomes" id="UP000178450"/>
    </source>
</evidence>
<accession>A0A1F7KF00</accession>
<reference evidence="2 3" key="1">
    <citation type="journal article" date="2016" name="Nat. Commun.">
        <title>Thousands of microbial genomes shed light on interconnected biogeochemical processes in an aquifer system.</title>
        <authorList>
            <person name="Anantharaman K."/>
            <person name="Brown C.T."/>
            <person name="Hug L.A."/>
            <person name="Sharon I."/>
            <person name="Castelle C.J."/>
            <person name="Probst A.J."/>
            <person name="Thomas B.C."/>
            <person name="Singh A."/>
            <person name="Wilkins M.J."/>
            <person name="Karaoz U."/>
            <person name="Brodie E.L."/>
            <person name="Williams K.H."/>
            <person name="Hubbard S.S."/>
            <person name="Banfield J.F."/>
        </authorList>
    </citation>
    <scope>NUCLEOTIDE SEQUENCE [LARGE SCALE GENOMIC DNA]</scope>
</reference>